<dbReference type="AlphaFoldDB" id="A0A172TSB0"/>
<dbReference type="PANTHER" id="PTHR44520:SF2">
    <property type="entry name" value="RESPONSE REGULATOR RCP1"/>
    <property type="match status" value="1"/>
</dbReference>
<sequence>MINGPIVIIDDDKDDQEIYAEAIKAIGFTNDIHFFNGGKEALDYLNTTEEQPFILLSDINMPGMTGLELKKSIEDDPYLKAKGIPFVFISTNATKVSVRHAYALSVQGYFQKPDNMEEIKEMLQTLFSYWTRCKHINST</sequence>
<keyword evidence="3" id="KW-0418">Kinase</keyword>
<dbReference type="PANTHER" id="PTHR44520">
    <property type="entry name" value="RESPONSE REGULATOR RCP1-RELATED"/>
    <property type="match status" value="1"/>
</dbReference>
<reference evidence="3 4" key="2">
    <citation type="journal article" date="2016" name="Int. J. Syst. Evol. Microbiol.">
        <title>Flavisolibacter tropicus sp. nov., isolated from tropical soil.</title>
        <authorList>
            <person name="Lee J.J."/>
            <person name="Kang M.S."/>
            <person name="Kim G.S."/>
            <person name="Lee C.S."/>
            <person name="Lim S."/>
            <person name="Lee J."/>
            <person name="Roh S.H."/>
            <person name="Kang H."/>
            <person name="Ha J.M."/>
            <person name="Bae S."/>
            <person name="Jung H.Y."/>
            <person name="Kim M.K."/>
        </authorList>
    </citation>
    <scope>NUCLEOTIDE SEQUENCE [LARGE SCALE GENOMIC DNA]</scope>
    <source>
        <strain evidence="3 4">LCS9</strain>
    </source>
</reference>
<evidence type="ECO:0000259" key="2">
    <source>
        <dbReference type="PROSITE" id="PS50110"/>
    </source>
</evidence>
<dbReference type="RefSeq" id="WP_066401778.1">
    <property type="nucleotide sequence ID" value="NZ_CP011390.1"/>
</dbReference>
<dbReference type="PROSITE" id="PS50110">
    <property type="entry name" value="RESPONSE_REGULATORY"/>
    <property type="match status" value="1"/>
</dbReference>
<name>A0A172TSB0_9BACT</name>
<evidence type="ECO:0000313" key="3">
    <source>
        <dbReference type="EMBL" id="ANE49653.1"/>
    </source>
</evidence>
<accession>A0A172TSB0</accession>
<proteinExistence type="predicted"/>
<evidence type="ECO:0000256" key="1">
    <source>
        <dbReference type="PROSITE-ProRule" id="PRU00169"/>
    </source>
</evidence>
<dbReference type="OrthoDB" id="958614at2"/>
<reference evidence="4" key="1">
    <citation type="submission" date="2015-01" db="EMBL/GenBank/DDBJ databases">
        <title>Flavisolibacter sp./LCS9/ whole genome sequencing.</title>
        <authorList>
            <person name="Kim M.K."/>
            <person name="Srinivasan S."/>
            <person name="Lee J.-J."/>
        </authorList>
    </citation>
    <scope>NUCLEOTIDE SEQUENCE [LARGE SCALE GENOMIC DNA]</scope>
    <source>
        <strain evidence="4">LCS9</strain>
    </source>
</reference>
<feature type="modified residue" description="4-aspartylphosphate" evidence="1">
    <location>
        <position position="58"/>
    </location>
</feature>
<protein>
    <submittedName>
        <fullName evidence="3">Histidine kinase</fullName>
    </submittedName>
</protein>
<keyword evidence="4" id="KW-1185">Reference proteome</keyword>
<keyword evidence="1" id="KW-0597">Phosphoprotein</keyword>
<dbReference type="KEGG" id="fla:SY85_03180"/>
<dbReference type="EMBL" id="CP011390">
    <property type="protein sequence ID" value="ANE49653.1"/>
    <property type="molecule type" value="Genomic_DNA"/>
</dbReference>
<dbReference type="GO" id="GO:0000160">
    <property type="term" value="P:phosphorelay signal transduction system"/>
    <property type="evidence" value="ECO:0007669"/>
    <property type="project" value="InterPro"/>
</dbReference>
<keyword evidence="3" id="KW-0808">Transferase</keyword>
<dbReference type="Pfam" id="PF00072">
    <property type="entry name" value="Response_reg"/>
    <property type="match status" value="1"/>
</dbReference>
<dbReference type="SMART" id="SM00448">
    <property type="entry name" value="REC"/>
    <property type="match status" value="1"/>
</dbReference>
<dbReference type="STRING" id="1492898.SY85_03180"/>
<dbReference type="InterPro" id="IPR001789">
    <property type="entry name" value="Sig_transdc_resp-reg_receiver"/>
</dbReference>
<organism evidence="3 4">
    <name type="scientific">Flavisolibacter tropicus</name>
    <dbReference type="NCBI Taxonomy" id="1492898"/>
    <lineage>
        <taxon>Bacteria</taxon>
        <taxon>Pseudomonadati</taxon>
        <taxon>Bacteroidota</taxon>
        <taxon>Chitinophagia</taxon>
        <taxon>Chitinophagales</taxon>
        <taxon>Chitinophagaceae</taxon>
        <taxon>Flavisolibacter</taxon>
    </lineage>
</organism>
<dbReference type="Proteomes" id="UP000077177">
    <property type="component" value="Chromosome"/>
</dbReference>
<feature type="domain" description="Response regulatory" evidence="2">
    <location>
        <begin position="5"/>
        <end position="127"/>
    </location>
</feature>
<dbReference type="InterPro" id="IPR011006">
    <property type="entry name" value="CheY-like_superfamily"/>
</dbReference>
<dbReference type="GO" id="GO:0016301">
    <property type="term" value="F:kinase activity"/>
    <property type="evidence" value="ECO:0007669"/>
    <property type="project" value="UniProtKB-KW"/>
</dbReference>
<dbReference type="InterPro" id="IPR052893">
    <property type="entry name" value="TCS_response_regulator"/>
</dbReference>
<evidence type="ECO:0000313" key="4">
    <source>
        <dbReference type="Proteomes" id="UP000077177"/>
    </source>
</evidence>
<dbReference type="SUPFAM" id="SSF52172">
    <property type="entry name" value="CheY-like"/>
    <property type="match status" value="1"/>
</dbReference>
<dbReference type="Gene3D" id="3.40.50.2300">
    <property type="match status" value="1"/>
</dbReference>
<gene>
    <name evidence="3" type="ORF">SY85_03180</name>
</gene>